<dbReference type="Proteomes" id="UP000236753">
    <property type="component" value="Unassembled WGS sequence"/>
</dbReference>
<dbReference type="OrthoDB" id="9888895at2"/>
<gene>
    <name evidence="1" type="ORF">SAMN05216334_10793</name>
</gene>
<dbReference type="AlphaFoldDB" id="A0A1H5UER8"/>
<evidence type="ECO:0000313" key="2">
    <source>
        <dbReference type="Proteomes" id="UP000236753"/>
    </source>
</evidence>
<accession>A0A1H5UER8</accession>
<sequence>MQINWIKCKEQMPQDDDSDIIVSDQGTYYILPSYMISRMRRSAIMNAYEWIPYTEEAWKELTRK</sequence>
<name>A0A1H5UER8_9PROT</name>
<reference evidence="1 2" key="1">
    <citation type="submission" date="2016-10" db="EMBL/GenBank/DDBJ databases">
        <authorList>
            <person name="de Groot N.N."/>
        </authorList>
    </citation>
    <scope>NUCLEOTIDE SEQUENCE [LARGE SCALE GENOMIC DNA]</scope>
    <source>
        <strain evidence="1 2">Nm13</strain>
    </source>
</reference>
<organism evidence="1 2">
    <name type="scientific">Nitrosomonas ureae</name>
    <dbReference type="NCBI Taxonomy" id="44577"/>
    <lineage>
        <taxon>Bacteria</taxon>
        <taxon>Pseudomonadati</taxon>
        <taxon>Pseudomonadota</taxon>
        <taxon>Betaproteobacteria</taxon>
        <taxon>Nitrosomonadales</taxon>
        <taxon>Nitrosomonadaceae</taxon>
        <taxon>Nitrosomonas</taxon>
    </lineage>
</organism>
<proteinExistence type="predicted"/>
<protein>
    <submittedName>
        <fullName evidence="1">Uncharacterized protein</fullName>
    </submittedName>
</protein>
<dbReference type="RefSeq" id="WP_103966135.1">
    <property type="nucleotide sequence ID" value="NZ_FNUX01000007.1"/>
</dbReference>
<dbReference type="EMBL" id="FNUX01000007">
    <property type="protein sequence ID" value="SEF72871.1"/>
    <property type="molecule type" value="Genomic_DNA"/>
</dbReference>
<evidence type="ECO:0000313" key="1">
    <source>
        <dbReference type="EMBL" id="SEF72871.1"/>
    </source>
</evidence>